<comment type="caution">
    <text evidence="2">The sequence shown here is derived from an EMBL/GenBank/DDBJ whole genome shotgun (WGS) entry which is preliminary data.</text>
</comment>
<sequence>MKIGRCNNWLKFGVLFFAFLPAAQAGDAPFSVQTVKAEHSIRALKAVNFFAAKTPAIMARGDGADGAHLFSFYKVAGGSVTPEPALQVEMPESGLFFDFAPLMRAEQDSLLVFDNVGVMVYDVASKAFKRLVTSPSIYRHSGTPVFEAVDFARDFSGDGLADILIPDFEGYHLFVNDGTGLFKSEIWLDMPVELRMNRAEDQYVTFPPYSATPRYTQFPALSADANFDGLTDIVFLKDNSFVAFHQKVGGGFDSAGVVYPIDIKIIGNSFAEQLKSVERYADQRSLTETIITAVTDINADGVLDIVTETDSAEGLFNRTTGFSFHYGFETKGMLAFRPEADSTIKLEGFAAGTRYEDFTGDGRPDFATGAVDIGLGKIISILLSGSAGVHVHFFAQHPDGTFSEKADYRKKISVAVDLSSGQSTIPVVELADITGDGFRDLLLSKKQTELQLYSNMPDDDDLFDRSDKKMDITLPKNNKFVTAADINADGKADILIHYDRLGADGADMKNTFLVLLAH</sequence>
<protein>
    <submittedName>
        <fullName evidence="2">FG-GAP repeat domain-containing protein</fullName>
    </submittedName>
</protein>
<dbReference type="PANTHER" id="PTHR46580">
    <property type="entry name" value="SENSOR KINASE-RELATED"/>
    <property type="match status" value="1"/>
</dbReference>
<evidence type="ECO:0000256" key="1">
    <source>
        <dbReference type="SAM" id="SignalP"/>
    </source>
</evidence>
<dbReference type="Proteomes" id="UP001595444">
    <property type="component" value="Unassembled WGS sequence"/>
</dbReference>
<evidence type="ECO:0000313" key="2">
    <source>
        <dbReference type="EMBL" id="MFC3052491.1"/>
    </source>
</evidence>
<dbReference type="EMBL" id="JBHRSL010000010">
    <property type="protein sequence ID" value="MFC3052491.1"/>
    <property type="molecule type" value="Genomic_DNA"/>
</dbReference>
<keyword evidence="3" id="KW-1185">Reference proteome</keyword>
<keyword evidence="1" id="KW-0732">Signal</keyword>
<dbReference type="RefSeq" id="WP_194213847.1">
    <property type="nucleotide sequence ID" value="NZ_CP061205.1"/>
</dbReference>
<name>A0ABV7D5X4_9PROT</name>
<dbReference type="PANTHER" id="PTHR46580:SF4">
    <property type="entry name" value="ATP_GTP-BINDING PROTEIN"/>
    <property type="match status" value="1"/>
</dbReference>
<dbReference type="Gene3D" id="2.130.10.130">
    <property type="entry name" value="Integrin alpha, N-terminal"/>
    <property type="match status" value="1"/>
</dbReference>
<gene>
    <name evidence="2" type="ORF">ACFOKA_11315</name>
</gene>
<organism evidence="2 3">
    <name type="scientific">Kordiimonas pumila</name>
    <dbReference type="NCBI Taxonomy" id="2161677"/>
    <lineage>
        <taxon>Bacteria</taxon>
        <taxon>Pseudomonadati</taxon>
        <taxon>Pseudomonadota</taxon>
        <taxon>Alphaproteobacteria</taxon>
        <taxon>Kordiimonadales</taxon>
        <taxon>Kordiimonadaceae</taxon>
        <taxon>Kordiimonas</taxon>
    </lineage>
</organism>
<feature type="chain" id="PRO_5046240992" evidence="1">
    <location>
        <begin position="26"/>
        <end position="518"/>
    </location>
</feature>
<accession>A0ABV7D5X4</accession>
<proteinExistence type="predicted"/>
<dbReference type="InterPro" id="IPR028994">
    <property type="entry name" value="Integrin_alpha_N"/>
</dbReference>
<evidence type="ECO:0000313" key="3">
    <source>
        <dbReference type="Proteomes" id="UP001595444"/>
    </source>
</evidence>
<feature type="signal peptide" evidence="1">
    <location>
        <begin position="1"/>
        <end position="25"/>
    </location>
</feature>
<reference evidence="3" key="1">
    <citation type="journal article" date="2019" name="Int. J. Syst. Evol. Microbiol.">
        <title>The Global Catalogue of Microorganisms (GCM) 10K type strain sequencing project: providing services to taxonomists for standard genome sequencing and annotation.</title>
        <authorList>
            <consortium name="The Broad Institute Genomics Platform"/>
            <consortium name="The Broad Institute Genome Sequencing Center for Infectious Disease"/>
            <person name="Wu L."/>
            <person name="Ma J."/>
        </authorList>
    </citation>
    <scope>NUCLEOTIDE SEQUENCE [LARGE SCALE GENOMIC DNA]</scope>
    <source>
        <strain evidence="3">KCTC 62164</strain>
    </source>
</reference>
<dbReference type="SUPFAM" id="SSF69318">
    <property type="entry name" value="Integrin alpha N-terminal domain"/>
    <property type="match status" value="1"/>
</dbReference>